<keyword evidence="8" id="KW-0067">ATP-binding</keyword>
<dbReference type="InterPro" id="IPR012340">
    <property type="entry name" value="NA-bd_OB-fold"/>
</dbReference>
<dbReference type="RefSeq" id="WP_057624230.1">
    <property type="nucleotide sequence ID" value="NZ_LKHV02000001.1"/>
</dbReference>
<dbReference type="EMBL" id="LKHV01000004">
    <property type="protein sequence ID" value="KRG19123.1"/>
    <property type="molecule type" value="Genomic_DNA"/>
</dbReference>
<keyword evidence="3 6" id="KW-0238">DNA-binding</keyword>
<dbReference type="SUPFAM" id="SSF50249">
    <property type="entry name" value="Nucleic acid-binding proteins"/>
    <property type="match status" value="1"/>
</dbReference>
<accession>A0A0Q9YSX6</accession>
<evidence type="ECO:0000256" key="3">
    <source>
        <dbReference type="ARBA" id="ARBA00023125"/>
    </source>
</evidence>
<dbReference type="Gene3D" id="2.40.50.140">
    <property type="entry name" value="Nucleic acid-binding proteins"/>
    <property type="match status" value="1"/>
</dbReference>
<proteinExistence type="inferred from homology"/>
<dbReference type="InterPro" id="IPR003583">
    <property type="entry name" value="Hlx-hairpin-Hlx_DNA-bd_motif"/>
</dbReference>
<comment type="similarity">
    <text evidence="6">Belongs to the RuvA family.</text>
</comment>
<dbReference type="PATRIC" id="fig|1590042.3.peg.1135"/>
<dbReference type="HAMAP" id="MF_00031">
    <property type="entry name" value="DNA_HJ_migration_RuvA"/>
    <property type="match status" value="1"/>
</dbReference>
<dbReference type="InterPro" id="IPR036267">
    <property type="entry name" value="RuvA_C_sf"/>
</dbReference>
<dbReference type="InterPro" id="IPR011114">
    <property type="entry name" value="RuvA_C"/>
</dbReference>
<reference evidence="8" key="1">
    <citation type="submission" date="2015-09" db="EMBL/GenBank/DDBJ databases">
        <title>Draft Genome Sequences of Two Novel Amoeba-resistant Intranuclear Bacteria, Candidatus Berkiella cookevillensis and Candidatus Berkiella aquae.</title>
        <authorList>
            <person name="Mehari Y.T."/>
            <person name="Arivett B.A."/>
            <person name="Farone A.L."/>
            <person name="Gunderson J.H."/>
            <person name="Farone M.B."/>
        </authorList>
    </citation>
    <scope>NUCLEOTIDE SEQUENCE [LARGE SCALE GENOMIC DNA]</scope>
    <source>
        <strain evidence="8">CC99</strain>
    </source>
</reference>
<feature type="region of interest" description="Domain III" evidence="6">
    <location>
        <begin position="154"/>
        <end position="199"/>
    </location>
</feature>
<keyword evidence="10" id="KW-1185">Reference proteome</keyword>
<dbReference type="GO" id="GO:0005737">
    <property type="term" value="C:cytoplasm"/>
    <property type="evidence" value="ECO:0007669"/>
    <property type="project" value="UniProtKB-SubCell"/>
</dbReference>
<dbReference type="SUPFAM" id="SSF46929">
    <property type="entry name" value="DNA helicase RuvA subunit, C-terminal domain"/>
    <property type="match status" value="1"/>
</dbReference>
<dbReference type="InterPro" id="IPR010994">
    <property type="entry name" value="RuvA_2-like"/>
</dbReference>
<dbReference type="EMBL" id="LKHV02000001">
    <property type="protein sequence ID" value="MCS5709472.1"/>
    <property type="molecule type" value="Genomic_DNA"/>
</dbReference>
<name>A0A0Q9YSX6_9GAMM</name>
<dbReference type="Gene3D" id="1.10.8.10">
    <property type="entry name" value="DNA helicase RuvA subunit, C-terminal domain"/>
    <property type="match status" value="1"/>
</dbReference>
<organism evidence="8">
    <name type="scientific">Candidatus Berkiella cookevillensis</name>
    <dbReference type="NCBI Taxonomy" id="437022"/>
    <lineage>
        <taxon>Bacteria</taxon>
        <taxon>Pseudomonadati</taxon>
        <taxon>Pseudomonadota</taxon>
        <taxon>Gammaproteobacteria</taxon>
        <taxon>Candidatus Berkiellales</taxon>
        <taxon>Candidatus Berkiellaceae</taxon>
        <taxon>Candidatus Berkiella</taxon>
    </lineage>
</organism>
<dbReference type="GO" id="GO:0009379">
    <property type="term" value="C:Holliday junction helicase complex"/>
    <property type="evidence" value="ECO:0007669"/>
    <property type="project" value="InterPro"/>
</dbReference>
<evidence type="ECO:0000256" key="5">
    <source>
        <dbReference type="ARBA" id="ARBA00023204"/>
    </source>
</evidence>
<comment type="subunit">
    <text evidence="6">Homotetramer. Forms an RuvA(8)-RuvB(12)-Holliday junction (HJ) complex. HJ DNA is sandwiched between 2 RuvA tetramers; dsDNA enters through RuvA and exits via RuvB. An RuvB hexamer assembles on each DNA strand where it exits the tetramer. Each RuvB hexamer is contacted by two RuvA subunits (via domain III) on 2 adjacent RuvB subunits; this complex drives branch migration. In the full resolvosome a probable DNA-RuvA(4)-RuvB(12)-RuvC(2) complex forms which resolves the HJ.</text>
</comment>
<dbReference type="NCBIfam" id="TIGR00084">
    <property type="entry name" value="ruvA"/>
    <property type="match status" value="1"/>
</dbReference>
<dbReference type="CDD" id="cd14332">
    <property type="entry name" value="UBA_RuvA_C"/>
    <property type="match status" value="1"/>
</dbReference>
<evidence type="ECO:0000256" key="4">
    <source>
        <dbReference type="ARBA" id="ARBA00023172"/>
    </source>
</evidence>
<evidence type="ECO:0000259" key="7">
    <source>
        <dbReference type="SMART" id="SM00278"/>
    </source>
</evidence>
<dbReference type="Gene3D" id="1.10.150.20">
    <property type="entry name" value="5' to 3' exonuclease, C-terminal subdomain"/>
    <property type="match status" value="1"/>
</dbReference>
<dbReference type="GO" id="GO:0048476">
    <property type="term" value="C:Holliday junction resolvase complex"/>
    <property type="evidence" value="ECO:0007669"/>
    <property type="project" value="UniProtKB-UniRule"/>
</dbReference>
<evidence type="ECO:0000256" key="1">
    <source>
        <dbReference type="ARBA" id="ARBA00022490"/>
    </source>
</evidence>
<keyword evidence="8" id="KW-0378">Hydrolase</keyword>
<evidence type="ECO:0000313" key="9">
    <source>
        <dbReference type="EMBL" id="MCS5709472.1"/>
    </source>
</evidence>
<gene>
    <name evidence="6 8" type="primary">ruvA</name>
    <name evidence="8" type="ORF">CC99x_01122</name>
    <name evidence="9" type="ORF">CC99x_011255</name>
</gene>
<dbReference type="GO" id="GO:0005524">
    <property type="term" value="F:ATP binding"/>
    <property type="evidence" value="ECO:0007669"/>
    <property type="project" value="InterPro"/>
</dbReference>
<dbReference type="Pfam" id="PF01330">
    <property type="entry name" value="RuvA_N"/>
    <property type="match status" value="1"/>
</dbReference>
<dbReference type="GO" id="GO:0006310">
    <property type="term" value="P:DNA recombination"/>
    <property type="evidence" value="ECO:0007669"/>
    <property type="project" value="UniProtKB-UniRule"/>
</dbReference>
<reference evidence="9" key="2">
    <citation type="journal article" date="2016" name="Genome Announc.">
        <title>Draft Genome Sequences of Two Novel Amoeba-Resistant Intranuclear Bacteria, 'Candidatus Berkiella cookevillensis' and 'Candidatus Berkiella aquae'.</title>
        <authorList>
            <person name="Mehari Y.T."/>
            <person name="Arivett B.A."/>
            <person name="Farone A.L."/>
            <person name="Gunderson J.H."/>
            <person name="Farone M.B."/>
        </authorList>
    </citation>
    <scope>NUCLEOTIDE SEQUENCE</scope>
    <source>
        <strain evidence="9">CC99</strain>
    </source>
</reference>
<dbReference type="Pfam" id="PF14520">
    <property type="entry name" value="HHH_5"/>
    <property type="match status" value="1"/>
</dbReference>
<dbReference type="GO" id="GO:0006281">
    <property type="term" value="P:DNA repair"/>
    <property type="evidence" value="ECO:0007669"/>
    <property type="project" value="UniProtKB-UniRule"/>
</dbReference>
<feature type="domain" description="Helix-hairpin-helix DNA-binding motif class 1" evidence="7">
    <location>
        <begin position="73"/>
        <end position="92"/>
    </location>
</feature>
<keyword evidence="4 6" id="KW-0233">DNA recombination</keyword>
<dbReference type="SUPFAM" id="SSF47781">
    <property type="entry name" value="RuvA domain 2-like"/>
    <property type="match status" value="1"/>
</dbReference>
<sequence length="199" mass="22059">MIGRIRGLLIEKAPPWILVDVMGVGYQLQVPMSTFYYLPMTEQEIILHTHFIVREDAQSLYGFLTKEECRLFQDFIKINGIGAKAALALLSGMTTQDLKATISRADIDNLQKIPGIGPKTAQRIIVELQDKKNKWQYGSDLLSSNSGDELVSPIHQAIQALVALGYKNKDAESAVNKIKDKSLACEDMIKVALQGLARA</sequence>
<dbReference type="InterPro" id="IPR000085">
    <property type="entry name" value="RuvA"/>
</dbReference>
<keyword evidence="1 6" id="KW-0963">Cytoplasm</keyword>
<comment type="domain">
    <text evidence="6">Has three domains with a flexible linker between the domains II and III and assumes an 'L' shape. Domain III is highly mobile and contacts RuvB.</text>
</comment>
<feature type="domain" description="Helix-hairpin-helix DNA-binding motif class 1" evidence="7">
    <location>
        <begin position="108"/>
        <end position="127"/>
    </location>
</feature>
<keyword evidence="8" id="KW-0547">Nucleotide-binding</keyword>
<comment type="caution">
    <text evidence="8">The sequence shown here is derived from an EMBL/GenBank/DDBJ whole genome shotgun (WGS) entry which is preliminary data.</text>
</comment>
<keyword evidence="2 6" id="KW-0227">DNA damage</keyword>
<dbReference type="GO" id="GO:0000400">
    <property type="term" value="F:four-way junction DNA binding"/>
    <property type="evidence" value="ECO:0007669"/>
    <property type="project" value="UniProtKB-UniRule"/>
</dbReference>
<dbReference type="AlphaFoldDB" id="A0A0Q9YSX6"/>
<dbReference type="Pfam" id="PF07499">
    <property type="entry name" value="RuvA_C"/>
    <property type="match status" value="1"/>
</dbReference>
<feature type="region of interest" description="Domain I" evidence="6">
    <location>
        <begin position="1"/>
        <end position="64"/>
    </location>
</feature>
<dbReference type="SMART" id="SM00278">
    <property type="entry name" value="HhH1"/>
    <property type="match status" value="2"/>
</dbReference>
<dbReference type="InterPro" id="IPR013849">
    <property type="entry name" value="DNA_helicase_Holl-junc_RuvA_I"/>
</dbReference>
<dbReference type="STRING" id="437022.CC99x_01122"/>
<keyword evidence="8" id="KW-0347">Helicase</keyword>
<dbReference type="Proteomes" id="UP000051494">
    <property type="component" value="Unassembled WGS sequence"/>
</dbReference>
<evidence type="ECO:0000256" key="2">
    <source>
        <dbReference type="ARBA" id="ARBA00022763"/>
    </source>
</evidence>
<reference evidence="9" key="3">
    <citation type="submission" date="2021-06" db="EMBL/GenBank/DDBJ databases">
        <title>Genomic Description and Analysis of Intracellular Bacteria, Candidatus Berkiella cookevillensis and Candidatus Berkiella aquae.</title>
        <authorList>
            <person name="Kidane D.T."/>
            <person name="Mehari Y.T."/>
            <person name="Rice F.C."/>
            <person name="Arivett B.A."/>
            <person name="Farone A.L."/>
            <person name="Berk S.G."/>
            <person name="Farone M.B."/>
        </authorList>
    </citation>
    <scope>NUCLEOTIDE SEQUENCE</scope>
    <source>
        <strain evidence="9">CC99</strain>
    </source>
</reference>
<protein>
    <recommendedName>
        <fullName evidence="6">Holliday junction branch migration complex subunit RuvA</fullName>
    </recommendedName>
</protein>
<comment type="subcellular location">
    <subcellularLocation>
        <location evidence="6">Cytoplasm</location>
    </subcellularLocation>
</comment>
<comment type="caution">
    <text evidence="6">Lacks conserved residue(s) required for the propagation of feature annotation.</text>
</comment>
<comment type="function">
    <text evidence="6">The RuvA-RuvB-RuvC complex processes Holliday junction (HJ) DNA during genetic recombination and DNA repair, while the RuvA-RuvB complex plays an important role in the rescue of blocked DNA replication forks via replication fork reversal (RFR). RuvA specifically binds to HJ cruciform DNA, conferring on it an open structure. The RuvB hexamer acts as an ATP-dependent pump, pulling dsDNA into and through the RuvAB complex. HJ branch migration allows RuvC to scan DNA until it finds its consensus sequence, where it cleaves and resolves the cruciform DNA.</text>
</comment>
<dbReference type="GO" id="GO:0009378">
    <property type="term" value="F:four-way junction helicase activity"/>
    <property type="evidence" value="ECO:0007669"/>
    <property type="project" value="InterPro"/>
</dbReference>
<evidence type="ECO:0000313" key="10">
    <source>
        <dbReference type="Proteomes" id="UP000051494"/>
    </source>
</evidence>
<dbReference type="OrthoDB" id="5293449at2"/>
<evidence type="ECO:0000256" key="6">
    <source>
        <dbReference type="HAMAP-Rule" id="MF_00031"/>
    </source>
</evidence>
<keyword evidence="5 6" id="KW-0234">DNA repair</keyword>
<dbReference type="GO" id="GO:0016787">
    <property type="term" value="F:hydrolase activity"/>
    <property type="evidence" value="ECO:0007669"/>
    <property type="project" value="UniProtKB-KW"/>
</dbReference>
<evidence type="ECO:0000313" key="8">
    <source>
        <dbReference type="EMBL" id="KRG19123.1"/>
    </source>
</evidence>